<evidence type="ECO:0000256" key="1">
    <source>
        <dbReference type="ARBA" id="ARBA00004123"/>
    </source>
</evidence>
<feature type="domain" description="Histone deacetylase interacting" evidence="6">
    <location>
        <begin position="203"/>
        <end position="303"/>
    </location>
</feature>
<evidence type="ECO:0000256" key="2">
    <source>
        <dbReference type="ARBA" id="ARBA00022491"/>
    </source>
</evidence>
<evidence type="ECO:0000256" key="3">
    <source>
        <dbReference type="ARBA" id="ARBA00023242"/>
    </source>
</evidence>
<dbReference type="Pfam" id="PF02671">
    <property type="entry name" value="PAH"/>
    <property type="match status" value="1"/>
</dbReference>
<dbReference type="Pfam" id="PF08295">
    <property type="entry name" value="Sin3_corepress"/>
    <property type="match status" value="1"/>
</dbReference>
<evidence type="ECO:0000313" key="8">
    <source>
        <dbReference type="Proteomes" id="UP000886520"/>
    </source>
</evidence>
<protein>
    <recommendedName>
        <fullName evidence="6">Histone deacetylase interacting domain-containing protein</fullName>
    </recommendedName>
</protein>
<dbReference type="SUPFAM" id="SSF47762">
    <property type="entry name" value="PAH2 domain"/>
    <property type="match status" value="2"/>
</dbReference>
<reference evidence="7" key="1">
    <citation type="submission" date="2021-01" db="EMBL/GenBank/DDBJ databases">
        <title>Adiantum capillus-veneris genome.</title>
        <authorList>
            <person name="Fang Y."/>
            <person name="Liao Q."/>
        </authorList>
    </citation>
    <scope>NUCLEOTIDE SEQUENCE</scope>
    <source>
        <strain evidence="7">H3</strain>
        <tissue evidence="7">Leaf</tissue>
    </source>
</reference>
<evidence type="ECO:0000256" key="4">
    <source>
        <dbReference type="PROSITE-ProRule" id="PRU00810"/>
    </source>
</evidence>
<comment type="subcellular location">
    <subcellularLocation>
        <location evidence="1 4">Nucleus</location>
    </subcellularLocation>
</comment>
<dbReference type="Gene3D" id="1.20.1160.11">
    <property type="entry name" value="Paired amphipathic helix"/>
    <property type="match status" value="2"/>
</dbReference>
<dbReference type="EMBL" id="JABFUD020000006">
    <property type="protein sequence ID" value="KAI5079158.1"/>
    <property type="molecule type" value="Genomic_DNA"/>
</dbReference>
<dbReference type="InterPro" id="IPR039774">
    <property type="entry name" value="Sin3-like"/>
</dbReference>
<dbReference type="Proteomes" id="UP000886520">
    <property type="component" value="Chromosome 6"/>
</dbReference>
<dbReference type="InterPro" id="IPR013194">
    <property type="entry name" value="HDAC_interact_dom"/>
</dbReference>
<dbReference type="InterPro" id="IPR003822">
    <property type="entry name" value="PAH"/>
</dbReference>
<dbReference type="PANTHER" id="PTHR12346:SF0">
    <property type="entry name" value="SIN3A, ISOFORM G"/>
    <property type="match status" value="1"/>
</dbReference>
<keyword evidence="3 4" id="KW-0539">Nucleus</keyword>
<dbReference type="OrthoDB" id="4728498at2759"/>
<dbReference type="InterPro" id="IPR036600">
    <property type="entry name" value="PAH_sf"/>
</dbReference>
<dbReference type="GO" id="GO:0003714">
    <property type="term" value="F:transcription corepressor activity"/>
    <property type="evidence" value="ECO:0007669"/>
    <property type="project" value="InterPro"/>
</dbReference>
<dbReference type="PANTHER" id="PTHR12346">
    <property type="entry name" value="SIN3B-RELATED"/>
    <property type="match status" value="1"/>
</dbReference>
<keyword evidence="2" id="KW-0678">Repressor</keyword>
<evidence type="ECO:0000313" key="7">
    <source>
        <dbReference type="EMBL" id="KAI5079158.1"/>
    </source>
</evidence>
<keyword evidence="8" id="KW-1185">Reference proteome</keyword>
<dbReference type="SMART" id="SM00761">
    <property type="entry name" value="HDAC_interact"/>
    <property type="match status" value="1"/>
</dbReference>
<dbReference type="GO" id="GO:0000122">
    <property type="term" value="P:negative regulation of transcription by RNA polymerase II"/>
    <property type="evidence" value="ECO:0007669"/>
    <property type="project" value="TreeGrafter"/>
</dbReference>
<sequence>MKRAQDKKGVQVQSRLGRPQTTRPISLGTTNAAISFVQSVAQASRGDKGLYHEFDGALRAYKAGSITISETVAKMVAIFFGHPDLLLGFNAFLPKGYNSIIKSVAKELDFSQAYSFVQRIKVQDEALFKTLMDIVINHYRGNTSTTEDFRNKVADLWKNHSALVEEFVCFFPEDLFNSLNPNENARERRTYMDTPISKLDLSQCNKCSPSYRRLPPNYPFPSVASRTPLARAVLNDKWVLGRISEDSYYGNPRPTNKYEKAIQKCDDDRYELDMLIETATYTLEGLERLSDAIQKQGEVIVDDYLTAIQLRHIERIYGEHGLEALDSLHGDPRSTVPILLVRVRQKSDEWLALKETSIRLWADAVAKNYEKSRIIPKK</sequence>
<dbReference type="GO" id="GO:0000785">
    <property type="term" value="C:chromatin"/>
    <property type="evidence" value="ECO:0007669"/>
    <property type="project" value="TreeGrafter"/>
</dbReference>
<dbReference type="GO" id="GO:0000118">
    <property type="term" value="C:histone deacetylase complex"/>
    <property type="evidence" value="ECO:0007669"/>
    <property type="project" value="TreeGrafter"/>
</dbReference>
<comment type="caution">
    <text evidence="7">The sequence shown here is derived from an EMBL/GenBank/DDBJ whole genome shotgun (WGS) entry which is preliminary data.</text>
</comment>
<dbReference type="AlphaFoldDB" id="A0A9D4V4M4"/>
<gene>
    <name evidence="7" type="ORF">GOP47_0006829</name>
</gene>
<organism evidence="7 8">
    <name type="scientific">Adiantum capillus-veneris</name>
    <name type="common">Maidenhair fern</name>
    <dbReference type="NCBI Taxonomy" id="13818"/>
    <lineage>
        <taxon>Eukaryota</taxon>
        <taxon>Viridiplantae</taxon>
        <taxon>Streptophyta</taxon>
        <taxon>Embryophyta</taxon>
        <taxon>Tracheophyta</taxon>
        <taxon>Polypodiopsida</taxon>
        <taxon>Polypodiidae</taxon>
        <taxon>Polypodiales</taxon>
        <taxon>Pteridineae</taxon>
        <taxon>Pteridaceae</taxon>
        <taxon>Vittarioideae</taxon>
        <taxon>Adiantum</taxon>
    </lineage>
</organism>
<name>A0A9D4V4M4_ADICA</name>
<feature type="compositionally biased region" description="Polar residues" evidence="5">
    <location>
        <begin position="11"/>
        <end position="23"/>
    </location>
</feature>
<proteinExistence type="predicted"/>
<accession>A0A9D4V4M4</accession>
<feature type="region of interest" description="Disordered" evidence="5">
    <location>
        <begin position="1"/>
        <end position="23"/>
    </location>
</feature>
<dbReference type="PROSITE" id="PS51477">
    <property type="entry name" value="PAH"/>
    <property type="match status" value="2"/>
</dbReference>
<evidence type="ECO:0000256" key="5">
    <source>
        <dbReference type="SAM" id="MobiDB-lite"/>
    </source>
</evidence>
<evidence type="ECO:0000259" key="6">
    <source>
        <dbReference type="SMART" id="SM00761"/>
    </source>
</evidence>